<dbReference type="HAMAP" id="MF_00114">
    <property type="entry name" value="DeoC_type1"/>
    <property type="match status" value="1"/>
</dbReference>
<keyword evidence="9" id="KW-1185">Reference proteome</keyword>
<keyword evidence="4 7" id="KW-0704">Schiff base</keyword>
<evidence type="ECO:0000313" key="9">
    <source>
        <dbReference type="Proteomes" id="UP000189426"/>
    </source>
</evidence>
<dbReference type="CDD" id="cd00959">
    <property type="entry name" value="DeoC"/>
    <property type="match status" value="1"/>
</dbReference>
<feature type="active site" description="Proton donor/acceptor" evidence="7">
    <location>
        <position position="183"/>
    </location>
</feature>
<dbReference type="GO" id="GO:0009264">
    <property type="term" value="P:deoxyribonucleotide catabolic process"/>
    <property type="evidence" value="ECO:0007669"/>
    <property type="project" value="UniProtKB-UniRule"/>
</dbReference>
<dbReference type="InterPro" id="IPR002915">
    <property type="entry name" value="DeoC/FbaB/LacD_aldolase"/>
</dbReference>
<protein>
    <recommendedName>
        <fullName evidence="7">Deoxyribose-phosphate aldolase</fullName>
        <shortName evidence="7">DERA</shortName>
        <ecNumber evidence="7">4.1.2.4</ecNumber>
    </recommendedName>
    <alternativeName>
        <fullName evidence="7">2-deoxy-D-ribose 5-phosphate aldolase</fullName>
    </alternativeName>
    <alternativeName>
        <fullName evidence="7">Phosphodeoxyriboaldolase</fullName>
        <shortName evidence="7">Deoxyriboaldolase</shortName>
    </alternativeName>
</protein>
<comment type="similarity">
    <text evidence="1 7">Belongs to the DeoC/FbaB aldolase family. DeoC type 1 subfamily.</text>
</comment>
<keyword evidence="2 7" id="KW-0963">Cytoplasm</keyword>
<dbReference type="NCBIfam" id="TIGR00126">
    <property type="entry name" value="deoC"/>
    <property type="match status" value="1"/>
</dbReference>
<feature type="active site" description="Proton donor/acceptor" evidence="7">
    <location>
        <position position="92"/>
    </location>
</feature>
<feature type="active site" description="Schiff-base intermediate with acetaldehyde" evidence="7">
    <location>
        <position position="154"/>
    </location>
</feature>
<comment type="caution">
    <text evidence="8">The sequence shown here is derived from an EMBL/GenBank/DDBJ whole genome shotgun (WGS) entry which is preliminary data.</text>
</comment>
<dbReference type="InterPro" id="IPR013785">
    <property type="entry name" value="Aldolase_TIM"/>
</dbReference>
<comment type="function">
    <text evidence="6 7">Catalyzes a reversible aldol reaction between acetaldehyde and D-glyceraldehyde 3-phosphate to generate 2-deoxy-D-ribose 5-phosphate.</text>
</comment>
<dbReference type="RefSeq" id="WP_077494162.1">
    <property type="nucleotide sequence ID" value="NZ_MLHG01000042.1"/>
</dbReference>
<evidence type="ECO:0000256" key="2">
    <source>
        <dbReference type="ARBA" id="ARBA00022490"/>
    </source>
</evidence>
<evidence type="ECO:0000256" key="7">
    <source>
        <dbReference type="HAMAP-Rule" id="MF_00114"/>
    </source>
</evidence>
<dbReference type="FunFam" id="3.20.20.70:FF:000044">
    <property type="entry name" value="Deoxyribose-phosphate aldolase"/>
    <property type="match status" value="1"/>
</dbReference>
<dbReference type="GO" id="GO:0004139">
    <property type="term" value="F:deoxyribose-phosphate aldolase activity"/>
    <property type="evidence" value="ECO:0007669"/>
    <property type="project" value="UniProtKB-UniRule"/>
</dbReference>
<evidence type="ECO:0000256" key="4">
    <source>
        <dbReference type="ARBA" id="ARBA00023270"/>
    </source>
</evidence>
<dbReference type="InterPro" id="IPR011343">
    <property type="entry name" value="DeoC"/>
</dbReference>
<dbReference type="Gene3D" id="3.20.20.70">
    <property type="entry name" value="Aldolase class I"/>
    <property type="match status" value="1"/>
</dbReference>
<dbReference type="GO" id="GO:0006018">
    <property type="term" value="P:2-deoxyribose 1-phosphate catabolic process"/>
    <property type="evidence" value="ECO:0007669"/>
    <property type="project" value="UniProtKB-UniRule"/>
</dbReference>
<evidence type="ECO:0000256" key="6">
    <source>
        <dbReference type="ARBA" id="ARBA00056337"/>
    </source>
</evidence>
<comment type="subcellular location">
    <subcellularLocation>
        <location evidence="7">Cytoplasm</location>
    </subcellularLocation>
</comment>
<keyword evidence="3 7" id="KW-0456">Lyase</keyword>
<evidence type="ECO:0000256" key="3">
    <source>
        <dbReference type="ARBA" id="ARBA00023239"/>
    </source>
</evidence>
<dbReference type="EMBL" id="MLHG01000042">
    <property type="protein sequence ID" value="OOF39359.1"/>
    <property type="molecule type" value="Genomic_DNA"/>
</dbReference>
<dbReference type="PANTHER" id="PTHR10889:SF1">
    <property type="entry name" value="DEOXYRIBOSE-PHOSPHATE ALDOLASE"/>
    <property type="match status" value="1"/>
</dbReference>
<dbReference type="PANTHER" id="PTHR10889">
    <property type="entry name" value="DEOXYRIBOSE-PHOSPHATE ALDOLASE"/>
    <property type="match status" value="1"/>
</dbReference>
<dbReference type="SUPFAM" id="SSF51569">
    <property type="entry name" value="Aldolase"/>
    <property type="match status" value="1"/>
</dbReference>
<evidence type="ECO:0000313" key="8">
    <source>
        <dbReference type="EMBL" id="OOF39359.1"/>
    </source>
</evidence>
<comment type="catalytic activity">
    <reaction evidence="5 7">
        <text>2-deoxy-D-ribose 5-phosphate = D-glyceraldehyde 3-phosphate + acetaldehyde</text>
        <dbReference type="Rhea" id="RHEA:12821"/>
        <dbReference type="ChEBI" id="CHEBI:15343"/>
        <dbReference type="ChEBI" id="CHEBI:59776"/>
        <dbReference type="ChEBI" id="CHEBI:62877"/>
        <dbReference type="EC" id="4.1.2.4"/>
    </reaction>
</comment>
<dbReference type="Pfam" id="PF01791">
    <property type="entry name" value="DeoC"/>
    <property type="match status" value="1"/>
</dbReference>
<accession>A0A1V3IFA6</accession>
<dbReference type="GO" id="GO:0016052">
    <property type="term" value="P:carbohydrate catabolic process"/>
    <property type="evidence" value="ECO:0007669"/>
    <property type="project" value="TreeGrafter"/>
</dbReference>
<dbReference type="GO" id="GO:0005737">
    <property type="term" value="C:cytoplasm"/>
    <property type="evidence" value="ECO:0007669"/>
    <property type="project" value="UniProtKB-SubCell"/>
</dbReference>
<dbReference type="PIRSF" id="PIRSF001357">
    <property type="entry name" value="DeoC"/>
    <property type="match status" value="1"/>
</dbReference>
<comment type="pathway">
    <text evidence="7">Carbohydrate degradation; 2-deoxy-D-ribose 1-phosphate degradation; D-glyceraldehyde 3-phosphate and acetaldehyde from 2-deoxy-alpha-D-ribose 1-phosphate: step 2/2.</text>
</comment>
<reference evidence="8 9" key="1">
    <citation type="submission" date="2016-10" db="EMBL/GenBank/DDBJ databases">
        <title>Rodentibacter gen. nov. and new species.</title>
        <authorList>
            <person name="Christensen H."/>
        </authorList>
    </citation>
    <scope>NUCLEOTIDE SEQUENCE [LARGE SCALE GENOMIC DNA]</scope>
    <source>
        <strain evidence="8 9">Ppn418</strain>
    </source>
</reference>
<dbReference type="UniPathway" id="UPA00002">
    <property type="reaction ID" value="UER00468"/>
</dbReference>
<gene>
    <name evidence="7" type="primary">deoC</name>
    <name evidence="8" type="ORF">BKK47_06915</name>
</gene>
<name>A0A1V3IFA6_9PAST</name>
<proteinExistence type="inferred from homology"/>
<evidence type="ECO:0000256" key="1">
    <source>
        <dbReference type="ARBA" id="ARBA00010936"/>
    </source>
</evidence>
<dbReference type="SMART" id="SM01133">
    <property type="entry name" value="DeoC"/>
    <property type="match status" value="1"/>
</dbReference>
<dbReference type="STRING" id="1908257.BKK47_06915"/>
<organism evidence="8 9">
    <name type="scientific">Rodentibacter mrazii</name>
    <dbReference type="NCBI Taxonomy" id="1908257"/>
    <lineage>
        <taxon>Bacteria</taxon>
        <taxon>Pseudomonadati</taxon>
        <taxon>Pseudomonadota</taxon>
        <taxon>Gammaproteobacteria</taxon>
        <taxon>Pasteurellales</taxon>
        <taxon>Pasteurellaceae</taxon>
        <taxon>Rodentibacter</taxon>
    </lineage>
</organism>
<dbReference type="InterPro" id="IPR028581">
    <property type="entry name" value="DeoC_typeI"/>
</dbReference>
<evidence type="ECO:0000256" key="5">
    <source>
        <dbReference type="ARBA" id="ARBA00048791"/>
    </source>
</evidence>
<dbReference type="Proteomes" id="UP000189426">
    <property type="component" value="Unassembled WGS sequence"/>
</dbReference>
<sequence>MKPSEIAQYIDHTLLTPEKTEKDILTLCNEAMENHFYSVCINPCHIPFAKKVLQNSNVNICTVIGFPLGANTTAVKVFETENAIANGATEVDMVINIGWIKSGKWEAVRDEIKQVLNACNGIVLKVILENCLLTKEEIIKACEICRDLNVAFVKTSTGFSKGGATIEDVKLMKQTVGDKIGVKASGGVRDTQTAVAMIEAGATRIGASAGIAIIKGLTDSNSQY</sequence>
<dbReference type="AlphaFoldDB" id="A0A1V3IFA6"/>
<dbReference type="EC" id="4.1.2.4" evidence="7"/>